<gene>
    <name evidence="2" type="ORF">Sango_1056500</name>
</gene>
<name>A0AAE2BZ61_9LAMI</name>
<dbReference type="Pfam" id="PF00078">
    <property type="entry name" value="RVT_1"/>
    <property type="match status" value="1"/>
</dbReference>
<evidence type="ECO:0000313" key="2">
    <source>
        <dbReference type="EMBL" id="KAK4403158.1"/>
    </source>
</evidence>
<dbReference type="Proteomes" id="UP001289374">
    <property type="component" value="Unassembled WGS sequence"/>
</dbReference>
<reference evidence="2" key="1">
    <citation type="submission" date="2020-06" db="EMBL/GenBank/DDBJ databases">
        <authorList>
            <person name="Li T."/>
            <person name="Hu X."/>
            <person name="Zhang T."/>
            <person name="Song X."/>
            <person name="Zhang H."/>
            <person name="Dai N."/>
            <person name="Sheng W."/>
            <person name="Hou X."/>
            <person name="Wei L."/>
        </authorList>
    </citation>
    <scope>NUCLEOTIDE SEQUENCE</scope>
    <source>
        <strain evidence="2">K16</strain>
        <tissue evidence="2">Leaf</tissue>
    </source>
</reference>
<keyword evidence="3" id="KW-1185">Reference proteome</keyword>
<dbReference type="InterPro" id="IPR000477">
    <property type="entry name" value="RT_dom"/>
</dbReference>
<reference evidence="2" key="2">
    <citation type="journal article" date="2024" name="Plant">
        <title>Genomic evolution and insights into agronomic trait innovations of Sesamum species.</title>
        <authorList>
            <person name="Miao H."/>
            <person name="Wang L."/>
            <person name="Qu L."/>
            <person name="Liu H."/>
            <person name="Sun Y."/>
            <person name="Le M."/>
            <person name="Wang Q."/>
            <person name="Wei S."/>
            <person name="Zheng Y."/>
            <person name="Lin W."/>
            <person name="Duan Y."/>
            <person name="Cao H."/>
            <person name="Xiong S."/>
            <person name="Wang X."/>
            <person name="Wei L."/>
            <person name="Li C."/>
            <person name="Ma Q."/>
            <person name="Ju M."/>
            <person name="Zhao R."/>
            <person name="Li G."/>
            <person name="Mu C."/>
            <person name="Tian Q."/>
            <person name="Mei H."/>
            <person name="Zhang T."/>
            <person name="Gao T."/>
            <person name="Zhang H."/>
        </authorList>
    </citation>
    <scope>NUCLEOTIDE SEQUENCE</scope>
    <source>
        <strain evidence="2">K16</strain>
    </source>
</reference>
<accession>A0AAE2BZ61</accession>
<dbReference type="AlphaFoldDB" id="A0AAE2BZ61"/>
<evidence type="ECO:0000259" key="1">
    <source>
        <dbReference type="Pfam" id="PF00078"/>
    </source>
</evidence>
<dbReference type="EMBL" id="JACGWL010000005">
    <property type="protein sequence ID" value="KAK4403158.1"/>
    <property type="molecule type" value="Genomic_DNA"/>
</dbReference>
<feature type="domain" description="Reverse transcriptase" evidence="1">
    <location>
        <begin position="191"/>
        <end position="277"/>
    </location>
</feature>
<proteinExistence type="predicted"/>
<protein>
    <recommendedName>
        <fullName evidence="1">Reverse transcriptase domain-containing protein</fullName>
    </recommendedName>
</protein>
<dbReference type="PANTHER" id="PTHR33116:SF78">
    <property type="entry name" value="OS12G0587133 PROTEIN"/>
    <property type="match status" value="1"/>
</dbReference>
<comment type="caution">
    <text evidence="2">The sequence shown here is derived from an EMBL/GenBank/DDBJ whole genome shotgun (WGS) entry which is preliminary data.</text>
</comment>
<sequence>MILRGDGGETPCHVDVEYEWVPSKCCSCNSLGHQTNKCPSAQPSRKPPISIYVQRLPAKKPKVLPPQAVEPKIQAQTPVIEMPNEDLTDGDLNRDISPSIVHNEGKWCLLKMFLMFNLLYRMLGNGLWIIRVMGHVYDLHGNIISLAVIREEVTRAILDFFDNGHVLKQAITKILVHRIREVMDRLISPSQNAFMLDFRKAYDTVEWDFLIAVMRLFGFSEVLIRCEECVTTPTFSIYINGARHDFFKGTRRLRQGDPMSPYLFVPVMELILSKAAHIDRTRLLEVLGFQEGHLPITYLDLPLISSRTSLANCRPLLMKIDNRIQGWGELLEVAFLMLQHMVYFVLKVLSVALELSEGIYSSRGHIGNEWPELIAPLMWHTGTCWLTWSITYDRNVIDIDSKTSSGRCVSLDIVLLRNINNASLVMNSQTR</sequence>
<evidence type="ECO:0000313" key="3">
    <source>
        <dbReference type="Proteomes" id="UP001289374"/>
    </source>
</evidence>
<dbReference type="PANTHER" id="PTHR33116">
    <property type="entry name" value="REVERSE TRANSCRIPTASE ZINC-BINDING DOMAIN-CONTAINING PROTEIN-RELATED-RELATED"/>
    <property type="match status" value="1"/>
</dbReference>
<organism evidence="2 3">
    <name type="scientific">Sesamum angolense</name>
    <dbReference type="NCBI Taxonomy" id="2727404"/>
    <lineage>
        <taxon>Eukaryota</taxon>
        <taxon>Viridiplantae</taxon>
        <taxon>Streptophyta</taxon>
        <taxon>Embryophyta</taxon>
        <taxon>Tracheophyta</taxon>
        <taxon>Spermatophyta</taxon>
        <taxon>Magnoliopsida</taxon>
        <taxon>eudicotyledons</taxon>
        <taxon>Gunneridae</taxon>
        <taxon>Pentapetalae</taxon>
        <taxon>asterids</taxon>
        <taxon>lamiids</taxon>
        <taxon>Lamiales</taxon>
        <taxon>Pedaliaceae</taxon>
        <taxon>Sesamum</taxon>
    </lineage>
</organism>